<evidence type="ECO:0000313" key="1">
    <source>
        <dbReference type="EMBL" id="KAJ2844470.1"/>
    </source>
</evidence>
<organism evidence="1 2">
    <name type="scientific">Coemansia brasiliensis</name>
    <dbReference type="NCBI Taxonomy" id="2650707"/>
    <lineage>
        <taxon>Eukaryota</taxon>
        <taxon>Fungi</taxon>
        <taxon>Fungi incertae sedis</taxon>
        <taxon>Zoopagomycota</taxon>
        <taxon>Kickxellomycotina</taxon>
        <taxon>Kickxellomycetes</taxon>
        <taxon>Kickxellales</taxon>
        <taxon>Kickxellaceae</taxon>
        <taxon>Coemansia</taxon>
    </lineage>
</organism>
<reference evidence="1" key="1">
    <citation type="submission" date="2022-07" db="EMBL/GenBank/DDBJ databases">
        <title>Phylogenomic reconstructions and comparative analyses of Kickxellomycotina fungi.</title>
        <authorList>
            <person name="Reynolds N.K."/>
            <person name="Stajich J.E."/>
            <person name="Barry K."/>
            <person name="Grigoriev I.V."/>
            <person name="Crous P."/>
            <person name="Smith M.E."/>
        </authorList>
    </citation>
    <scope>NUCLEOTIDE SEQUENCE</scope>
    <source>
        <strain evidence="1">NRRL 1566</strain>
    </source>
</reference>
<accession>A0A9W8I9A4</accession>
<gene>
    <name evidence="1" type="ORF">IWW36_005174</name>
</gene>
<dbReference type="AlphaFoldDB" id="A0A9W8I9A4"/>
<sequence>MSIWGHWGHHNIAEGHEAVDSSADEPDSDSNVPNIMHKAVAIAEDQDSVASSDTESLDTARGEMEQLRINAAIMEIPEIEVTMVQDTAKVQKHGIGYNIAAVLVLWSLDST</sequence>
<dbReference type="EMBL" id="JANBUW010001072">
    <property type="protein sequence ID" value="KAJ2844470.1"/>
    <property type="molecule type" value="Genomic_DNA"/>
</dbReference>
<keyword evidence="2" id="KW-1185">Reference proteome</keyword>
<proteinExistence type="predicted"/>
<protein>
    <submittedName>
        <fullName evidence="1">Uncharacterized protein</fullName>
    </submittedName>
</protein>
<comment type="caution">
    <text evidence="1">The sequence shown here is derived from an EMBL/GenBank/DDBJ whole genome shotgun (WGS) entry which is preliminary data.</text>
</comment>
<evidence type="ECO:0000313" key="2">
    <source>
        <dbReference type="Proteomes" id="UP001139887"/>
    </source>
</evidence>
<dbReference type="Proteomes" id="UP001139887">
    <property type="component" value="Unassembled WGS sequence"/>
</dbReference>
<name>A0A9W8I9A4_9FUNG</name>